<protein>
    <recommendedName>
        <fullName evidence="4">F-box domain-containing protein</fullName>
    </recommendedName>
</protein>
<gene>
    <name evidence="2" type="ORF">FB45DRAFT_1127725</name>
</gene>
<sequence>MLSSRCSECGSLKSSSFDQTPTSSRRLKLTTTNEIPEEAELDSIRSFASTTRARLAVLEQGIVELEDRLKELQSERLALRKLHEEDSAILSPLRRVPPEILAEVFSWTLPGPDDAFALAGKKAKHSPWILGYICRRWRDIALSIPSLWSLIHVVGRKSMDPLPMLRVQVARARTLKIHFVGFEPPSESGSGTQVERTQLDLFNFLSAHSTRWEELNVVITPFMVPRFPALRGRLPSLKRLWIKWAQYDMQNRDTVNTIQCFETAGSLVDVGVLNDKPHTMLPLMPAHQITYYRVESSWEIHVPVLKLARNIVEARISLLDNPRRLESWSDPSDPAIEMPRLKRLYVSCAKVLDFLRAPALTEIALPIDGVETPLGTLSNFFARSSCTPRRLCFKGTPKASFTAEILNEHPFLTSLTLLIDEDRLVDESVDILHRHITMLTVNGVAPVVSPHLREIRFGVVGPSFPNEWDHLLFLRMVQSRRAPGSHCALAHVHFLTYDSDSPALDSATLSTMDALRKDGLNL</sequence>
<dbReference type="Proteomes" id="UP001221142">
    <property type="component" value="Unassembled WGS sequence"/>
</dbReference>
<organism evidence="2 3">
    <name type="scientific">Roridomyces roridus</name>
    <dbReference type="NCBI Taxonomy" id="1738132"/>
    <lineage>
        <taxon>Eukaryota</taxon>
        <taxon>Fungi</taxon>
        <taxon>Dikarya</taxon>
        <taxon>Basidiomycota</taxon>
        <taxon>Agaricomycotina</taxon>
        <taxon>Agaricomycetes</taxon>
        <taxon>Agaricomycetidae</taxon>
        <taxon>Agaricales</taxon>
        <taxon>Marasmiineae</taxon>
        <taxon>Mycenaceae</taxon>
        <taxon>Roridomyces</taxon>
    </lineage>
</organism>
<dbReference type="AlphaFoldDB" id="A0AAD7B2N6"/>
<evidence type="ECO:0000313" key="3">
    <source>
        <dbReference type="Proteomes" id="UP001221142"/>
    </source>
</evidence>
<feature type="coiled-coil region" evidence="1">
    <location>
        <begin position="55"/>
        <end position="82"/>
    </location>
</feature>
<accession>A0AAD7B2N6</accession>
<keyword evidence="1" id="KW-0175">Coiled coil</keyword>
<evidence type="ECO:0000313" key="2">
    <source>
        <dbReference type="EMBL" id="KAJ7608993.1"/>
    </source>
</evidence>
<evidence type="ECO:0008006" key="4">
    <source>
        <dbReference type="Google" id="ProtNLM"/>
    </source>
</evidence>
<name>A0AAD7B2N6_9AGAR</name>
<proteinExistence type="predicted"/>
<reference evidence="2" key="1">
    <citation type="submission" date="2023-03" db="EMBL/GenBank/DDBJ databases">
        <title>Massive genome expansion in bonnet fungi (Mycena s.s.) driven by repeated elements and novel gene families across ecological guilds.</title>
        <authorList>
            <consortium name="Lawrence Berkeley National Laboratory"/>
            <person name="Harder C.B."/>
            <person name="Miyauchi S."/>
            <person name="Viragh M."/>
            <person name="Kuo A."/>
            <person name="Thoen E."/>
            <person name="Andreopoulos B."/>
            <person name="Lu D."/>
            <person name="Skrede I."/>
            <person name="Drula E."/>
            <person name="Henrissat B."/>
            <person name="Morin E."/>
            <person name="Kohler A."/>
            <person name="Barry K."/>
            <person name="LaButti K."/>
            <person name="Morin E."/>
            <person name="Salamov A."/>
            <person name="Lipzen A."/>
            <person name="Mereny Z."/>
            <person name="Hegedus B."/>
            <person name="Baldrian P."/>
            <person name="Stursova M."/>
            <person name="Weitz H."/>
            <person name="Taylor A."/>
            <person name="Grigoriev I.V."/>
            <person name="Nagy L.G."/>
            <person name="Martin F."/>
            <person name="Kauserud H."/>
        </authorList>
    </citation>
    <scope>NUCLEOTIDE SEQUENCE</scope>
    <source>
        <strain evidence="2">9284</strain>
    </source>
</reference>
<dbReference type="EMBL" id="JARKIF010000042">
    <property type="protein sequence ID" value="KAJ7608993.1"/>
    <property type="molecule type" value="Genomic_DNA"/>
</dbReference>
<evidence type="ECO:0000256" key="1">
    <source>
        <dbReference type="SAM" id="Coils"/>
    </source>
</evidence>
<keyword evidence="3" id="KW-1185">Reference proteome</keyword>
<comment type="caution">
    <text evidence="2">The sequence shown here is derived from an EMBL/GenBank/DDBJ whole genome shotgun (WGS) entry which is preliminary data.</text>
</comment>